<feature type="compositionally biased region" description="Polar residues" evidence="1">
    <location>
        <begin position="397"/>
        <end position="409"/>
    </location>
</feature>
<feature type="compositionally biased region" description="Basic and acidic residues" evidence="1">
    <location>
        <begin position="159"/>
        <end position="171"/>
    </location>
</feature>
<evidence type="ECO:0000313" key="4">
    <source>
        <dbReference type="Proteomes" id="UP000572817"/>
    </source>
</evidence>
<evidence type="ECO:0000313" key="3">
    <source>
        <dbReference type="EMBL" id="KAF4310832.1"/>
    </source>
</evidence>
<gene>
    <name evidence="3" type="ORF">GTA08_BOTSDO13813</name>
</gene>
<keyword evidence="4" id="KW-1185">Reference proteome</keyword>
<dbReference type="AlphaFoldDB" id="A0A8H4J0R6"/>
<sequence length="707" mass="78980">MSQDEVREAADPQWRKSAITINATNCVISFFHPIINGTAPTTVRQAPERPLPPLGSGIKEESPLSTLGHPSKRPRLASEDSIDVIPATYPESLKEAGNEDRNANEHVPSVEQICKDESEGELPPSAEEELPYLLEKFGVWRDLPESSSVSTTPQKKPHTQHDLPQPDRAESPVRPCYLQQIALPPTPPNRLDKATPEFYRQQYEKLPRKHKPHRWSMEEQEALCLIFRFYQVDFNEVAEVLNEYLQPTMAPFRGKQLHTQWFLLQHIFRKRSLYDPEQAWSKKRVGFEEAAARAGVELRPRITQLDDPKLIQKTPTTERLIAAKDAHFLQYLLKPRDVNHPTSGSAQNPPLASRSRDVDESVLHQLLEAAGSDNTPTSEQQDEDQSDIPMPSPYRPPQTTMGYVPTSSPQVHMQRTPALLYRIYHDESGGLNSPTQFRAGLFNIPGQSLEPPPNNSSILPVFVSWHLWHHSVSSPFISCTDSLVMAMHKARQAEESGLNPHISIIDGAPTTSHRRGFLAAPLVAEAWHRGLVPGMRYKGLREYLIWGEISRESILLDMPLDGLRSLPATHYAAVLDLLALDDIDPAPSTNLSGIRRELLRQEVVLDAPAGHAVGRLVALFGLGLGTAATPAMVEQLVYDVFQGWVLGATDVAEMAGAFLAGLRDASARAGAVVALGEEEKERLKEAFKSGVERALADLRKERWYVRR</sequence>
<dbReference type="Pfam" id="PF24494">
    <property type="entry name" value="DUF7587"/>
    <property type="match status" value="1"/>
</dbReference>
<feature type="region of interest" description="Disordered" evidence="1">
    <location>
        <begin position="337"/>
        <end position="409"/>
    </location>
</feature>
<evidence type="ECO:0000259" key="2">
    <source>
        <dbReference type="Pfam" id="PF24494"/>
    </source>
</evidence>
<feature type="region of interest" description="Disordered" evidence="1">
    <location>
        <begin position="41"/>
        <end position="82"/>
    </location>
</feature>
<accession>A0A8H4J0R6</accession>
<organism evidence="3 4">
    <name type="scientific">Botryosphaeria dothidea</name>
    <dbReference type="NCBI Taxonomy" id="55169"/>
    <lineage>
        <taxon>Eukaryota</taxon>
        <taxon>Fungi</taxon>
        <taxon>Dikarya</taxon>
        <taxon>Ascomycota</taxon>
        <taxon>Pezizomycotina</taxon>
        <taxon>Dothideomycetes</taxon>
        <taxon>Dothideomycetes incertae sedis</taxon>
        <taxon>Botryosphaeriales</taxon>
        <taxon>Botryosphaeriaceae</taxon>
        <taxon>Botryosphaeria</taxon>
    </lineage>
</organism>
<proteinExistence type="predicted"/>
<feature type="compositionally biased region" description="Polar residues" evidence="1">
    <location>
        <begin position="145"/>
        <end position="154"/>
    </location>
</feature>
<dbReference type="OrthoDB" id="5397734at2759"/>
<dbReference type="InterPro" id="IPR056009">
    <property type="entry name" value="DUF7587"/>
</dbReference>
<feature type="compositionally biased region" description="Polar residues" evidence="1">
    <location>
        <begin position="340"/>
        <end position="350"/>
    </location>
</feature>
<comment type="caution">
    <text evidence="3">The sequence shown here is derived from an EMBL/GenBank/DDBJ whole genome shotgun (WGS) entry which is preliminary data.</text>
</comment>
<feature type="domain" description="DUF7587" evidence="2">
    <location>
        <begin position="416"/>
        <end position="561"/>
    </location>
</feature>
<evidence type="ECO:0000256" key="1">
    <source>
        <dbReference type="SAM" id="MobiDB-lite"/>
    </source>
</evidence>
<name>A0A8H4J0R6_9PEZI</name>
<dbReference type="EMBL" id="WWBZ02000013">
    <property type="protein sequence ID" value="KAF4310832.1"/>
    <property type="molecule type" value="Genomic_DNA"/>
</dbReference>
<dbReference type="Proteomes" id="UP000572817">
    <property type="component" value="Unassembled WGS sequence"/>
</dbReference>
<reference evidence="3" key="1">
    <citation type="submission" date="2020-04" db="EMBL/GenBank/DDBJ databases">
        <title>Genome Assembly and Annotation of Botryosphaeria dothidea sdau 11-99, a Latent Pathogen of Apple Fruit Ring Rot in China.</title>
        <authorList>
            <person name="Yu C."/>
            <person name="Diao Y."/>
            <person name="Lu Q."/>
            <person name="Zhao J."/>
            <person name="Cui S."/>
            <person name="Peng C."/>
            <person name="He B."/>
            <person name="Liu H."/>
        </authorList>
    </citation>
    <scope>NUCLEOTIDE SEQUENCE [LARGE SCALE GENOMIC DNA]</scope>
    <source>
        <strain evidence="3">Sdau11-99</strain>
    </source>
</reference>
<feature type="region of interest" description="Disordered" evidence="1">
    <location>
        <begin position="144"/>
        <end position="171"/>
    </location>
</feature>
<protein>
    <recommendedName>
        <fullName evidence="2">DUF7587 domain-containing protein</fullName>
    </recommendedName>
</protein>